<feature type="compositionally biased region" description="Polar residues" evidence="1">
    <location>
        <begin position="142"/>
        <end position="156"/>
    </location>
</feature>
<dbReference type="Proteomes" id="UP000281564">
    <property type="component" value="Unassembled WGS sequence"/>
</dbReference>
<dbReference type="OrthoDB" id="178074at2157"/>
<feature type="domain" description="SHOCT" evidence="3">
    <location>
        <begin position="110"/>
        <end position="137"/>
    </location>
</feature>
<organism evidence="4 5">
    <name type="scientific">Halonotius pteroides</name>
    <dbReference type="NCBI Taxonomy" id="268735"/>
    <lineage>
        <taxon>Archaea</taxon>
        <taxon>Methanobacteriati</taxon>
        <taxon>Methanobacteriota</taxon>
        <taxon>Stenosarchaea group</taxon>
        <taxon>Halobacteria</taxon>
        <taxon>Halobacteriales</taxon>
        <taxon>Haloferacaceae</taxon>
        <taxon>Halonotius</taxon>
    </lineage>
</organism>
<keyword evidence="5" id="KW-1185">Reference proteome</keyword>
<feature type="transmembrane region" description="Helical" evidence="2">
    <location>
        <begin position="67"/>
        <end position="87"/>
    </location>
</feature>
<keyword evidence="2" id="KW-0472">Membrane</keyword>
<keyword evidence="2" id="KW-0812">Transmembrane</keyword>
<dbReference type="RefSeq" id="WP_120084149.1">
    <property type="nucleotide sequence ID" value="NZ_QMDW01000007.1"/>
</dbReference>
<feature type="region of interest" description="Disordered" evidence="1">
    <location>
        <begin position="135"/>
        <end position="175"/>
    </location>
</feature>
<feature type="region of interest" description="Disordered" evidence="1">
    <location>
        <begin position="95"/>
        <end position="114"/>
    </location>
</feature>
<evidence type="ECO:0000256" key="2">
    <source>
        <dbReference type="SAM" id="Phobius"/>
    </source>
</evidence>
<dbReference type="Pfam" id="PF09851">
    <property type="entry name" value="SHOCT"/>
    <property type="match status" value="1"/>
</dbReference>
<evidence type="ECO:0000313" key="4">
    <source>
        <dbReference type="EMBL" id="RJX50090.1"/>
    </source>
</evidence>
<gene>
    <name evidence="4" type="ORF">DP106_06340</name>
</gene>
<evidence type="ECO:0000313" key="5">
    <source>
        <dbReference type="Proteomes" id="UP000281564"/>
    </source>
</evidence>
<keyword evidence="2" id="KW-1133">Transmembrane helix</keyword>
<name>A0A3A6Q659_9EURY</name>
<sequence length="175" mass="19691">MNSPEKSVSHCELARVDLYRMLRNILIGCIELRMMSDLLPKSPRPRAIVALISAMLGVWVVPDMFFYPLYQSLLGIIGISISVYLVYTLDQQSEADNADPVDSEGQNSSTPIETLRQRYAAGDISHTEFERQMEQLLKTEDLSQTDQPMSLLQNNKDTSHLDSESSSGLTEEEGY</sequence>
<evidence type="ECO:0000259" key="3">
    <source>
        <dbReference type="Pfam" id="PF09851"/>
    </source>
</evidence>
<protein>
    <recommendedName>
        <fullName evidence="3">SHOCT domain-containing protein</fullName>
    </recommendedName>
</protein>
<dbReference type="AlphaFoldDB" id="A0A3A6Q659"/>
<accession>A0A3A6Q659</accession>
<evidence type="ECO:0000256" key="1">
    <source>
        <dbReference type="SAM" id="MobiDB-lite"/>
    </source>
</evidence>
<proteinExistence type="predicted"/>
<dbReference type="EMBL" id="QMDW01000007">
    <property type="protein sequence ID" value="RJX50090.1"/>
    <property type="molecule type" value="Genomic_DNA"/>
</dbReference>
<reference evidence="4 5" key="1">
    <citation type="submission" date="2018-06" db="EMBL/GenBank/DDBJ databases">
        <title>Halonotius sp. F13-13 a new haloarchaeeon isolated from a solar saltern from Isla Cristina, Huelva, Spain.</title>
        <authorList>
            <person name="Duran-Viseras A."/>
            <person name="Sanchez-Porro C."/>
            <person name="Ventosa A."/>
        </authorList>
    </citation>
    <scope>NUCLEOTIDE SEQUENCE [LARGE SCALE GENOMIC DNA]</scope>
    <source>
        <strain evidence="4 5">CECT 7525</strain>
    </source>
</reference>
<comment type="caution">
    <text evidence="4">The sequence shown here is derived from an EMBL/GenBank/DDBJ whole genome shotgun (WGS) entry which is preliminary data.</text>
</comment>
<dbReference type="InterPro" id="IPR018649">
    <property type="entry name" value="SHOCT"/>
</dbReference>